<dbReference type="EMBL" id="JBHTBH010000014">
    <property type="protein sequence ID" value="MFC7330824.1"/>
    <property type="molecule type" value="Genomic_DNA"/>
</dbReference>
<reference evidence="3" key="1">
    <citation type="journal article" date="2019" name="Int. J. Syst. Evol. Microbiol.">
        <title>The Global Catalogue of Microorganisms (GCM) 10K type strain sequencing project: providing services to taxonomists for standard genome sequencing and annotation.</title>
        <authorList>
            <consortium name="The Broad Institute Genomics Platform"/>
            <consortium name="The Broad Institute Genome Sequencing Center for Infectious Disease"/>
            <person name="Wu L."/>
            <person name="Ma J."/>
        </authorList>
    </citation>
    <scope>NUCLEOTIDE SEQUENCE [LARGE SCALE GENOMIC DNA]</scope>
    <source>
        <strain evidence="3">CGMCC 4.7382</strain>
    </source>
</reference>
<evidence type="ECO:0000313" key="3">
    <source>
        <dbReference type="Proteomes" id="UP001596540"/>
    </source>
</evidence>
<feature type="compositionally biased region" description="Low complexity" evidence="1">
    <location>
        <begin position="719"/>
        <end position="734"/>
    </location>
</feature>
<dbReference type="Proteomes" id="UP001596540">
    <property type="component" value="Unassembled WGS sequence"/>
</dbReference>
<name>A0ABW2KLK8_9ACTN</name>
<protein>
    <recommendedName>
        <fullName evidence="4">Minor tail protein</fullName>
    </recommendedName>
</protein>
<evidence type="ECO:0008006" key="4">
    <source>
        <dbReference type="Google" id="ProtNLM"/>
    </source>
</evidence>
<gene>
    <name evidence="2" type="ORF">ACFQRF_24115</name>
</gene>
<keyword evidence="3" id="KW-1185">Reference proteome</keyword>
<feature type="region of interest" description="Disordered" evidence="1">
    <location>
        <begin position="711"/>
        <end position="734"/>
    </location>
</feature>
<organism evidence="2 3">
    <name type="scientific">Marinactinospora rubrisoli</name>
    <dbReference type="NCBI Taxonomy" id="2715399"/>
    <lineage>
        <taxon>Bacteria</taxon>
        <taxon>Bacillati</taxon>
        <taxon>Actinomycetota</taxon>
        <taxon>Actinomycetes</taxon>
        <taxon>Streptosporangiales</taxon>
        <taxon>Nocardiopsidaceae</taxon>
        <taxon>Marinactinospora</taxon>
    </lineage>
</organism>
<evidence type="ECO:0000313" key="2">
    <source>
        <dbReference type="EMBL" id="MFC7330824.1"/>
    </source>
</evidence>
<sequence length="734" mass="78069">MRPGSQDLVDALAAGERRYAATVRLGGVDVTDEVAEWSVDRGYDTGLPAAVAAPIGSSAAQAEITLTGDGTQTAAQRYSPWAPRATADITRPGQSCVLAWGLEEEQFQTLRGRVRDITADSRAGTAQVTALDGAELLRGRAWLPPAVAPSLYGIKAAWAVDHALRMSGIYTSPPPRANSVFFASMFGSVEANLGMRVSSSGFLGYDPARSPWNSGPYVSSGQWSVTWAPQRRTLSQQSTLQVDWWFYKRNTSDNASSQVELVWRQTETSTPTTVTLSYDPATRAMRAAVDGGSATWTLPATANQAGRFKLSWQIAMTTTSAATQVRGWLYQPDGALYASPTYSGAAPVWGLLHTITATSAAPMECVGVARVSGTVPVVETWQRAAAVDLMEFSTPPGNSQYGLDVLPDTSGTWWDMLRSIAQANLSYMGWDEDGIFHFRRYEFVTPDSSGVTPDLTVTAAREIADVTVSEEIDGVANMVQVGLEVQGRATTPTQSYTHGSVTTIPGSSSVSVTPDLSGRAQAMRTPMLYTASTVPTSGPSAVKLVTSTGAIAPVEIEMTWDTGAPVITYHNRSSTAAYAATDSTLNTPSLRLAWAQPSSTTMLPVTRTDATSIARYGVQALEIGASPWIQNAFWADQIALRLITWTAASIPLTGAVEVLPDPRVQLGDVVQITDPTGSMIDGNFRVLGYQVRGSGPSVTMSLDVRPLYRPAPPADAGLTPDPITDPAAAPPING</sequence>
<comment type="caution">
    <text evidence="2">The sequence shown here is derived from an EMBL/GenBank/DDBJ whole genome shotgun (WGS) entry which is preliminary data.</text>
</comment>
<evidence type="ECO:0000256" key="1">
    <source>
        <dbReference type="SAM" id="MobiDB-lite"/>
    </source>
</evidence>
<accession>A0ABW2KLK8</accession>
<dbReference type="RefSeq" id="WP_379873464.1">
    <property type="nucleotide sequence ID" value="NZ_JBHTBH010000014.1"/>
</dbReference>
<proteinExistence type="predicted"/>